<comment type="caution">
    <text evidence="1">The sequence shown here is derived from an EMBL/GenBank/DDBJ whole genome shotgun (WGS) entry which is preliminary data.</text>
</comment>
<dbReference type="OrthoDB" id="445152at2759"/>
<dbReference type="AlphaFoldDB" id="A0A9J6C008"/>
<proteinExistence type="predicted"/>
<sequence>MRNLCAFTLIPYELTFTSSKFNLNFTIEDKNYNVLLDTPNFYITQNRTDKVLNISLYDLKIDYETINIFSTRYGNIDAISGITPSLLQVKITEKTFKNTDLKIELKRSIFLQITENGIVEFLRVLNILHYHSVAYENIKEIQPLPINSKVRKFDTINSFMKNFKTLNISTD</sequence>
<organism evidence="1 2">
    <name type="scientific">Polypedilum vanderplanki</name>
    <name type="common">Sleeping chironomid midge</name>
    <dbReference type="NCBI Taxonomy" id="319348"/>
    <lineage>
        <taxon>Eukaryota</taxon>
        <taxon>Metazoa</taxon>
        <taxon>Ecdysozoa</taxon>
        <taxon>Arthropoda</taxon>
        <taxon>Hexapoda</taxon>
        <taxon>Insecta</taxon>
        <taxon>Pterygota</taxon>
        <taxon>Neoptera</taxon>
        <taxon>Endopterygota</taxon>
        <taxon>Diptera</taxon>
        <taxon>Nematocera</taxon>
        <taxon>Chironomoidea</taxon>
        <taxon>Chironomidae</taxon>
        <taxon>Chironominae</taxon>
        <taxon>Polypedilum</taxon>
        <taxon>Polypedilum</taxon>
    </lineage>
</organism>
<dbReference type="Proteomes" id="UP001107558">
    <property type="component" value="Chromosome 2"/>
</dbReference>
<gene>
    <name evidence="1" type="ORF">PVAND_005098</name>
</gene>
<name>A0A9J6C008_POLVA</name>
<reference evidence="1" key="1">
    <citation type="submission" date="2021-03" db="EMBL/GenBank/DDBJ databases">
        <title>Chromosome level genome of the anhydrobiotic midge Polypedilum vanderplanki.</title>
        <authorList>
            <person name="Yoshida Y."/>
            <person name="Kikawada T."/>
            <person name="Gusev O."/>
        </authorList>
    </citation>
    <scope>NUCLEOTIDE SEQUENCE</scope>
    <source>
        <strain evidence="1">NIAS01</strain>
        <tissue evidence="1">Whole body or cell culture</tissue>
    </source>
</reference>
<accession>A0A9J6C008</accession>
<evidence type="ECO:0000313" key="2">
    <source>
        <dbReference type="Proteomes" id="UP001107558"/>
    </source>
</evidence>
<dbReference type="EMBL" id="JADBJN010000002">
    <property type="protein sequence ID" value="KAG5675173.1"/>
    <property type="molecule type" value="Genomic_DNA"/>
</dbReference>
<protein>
    <submittedName>
        <fullName evidence="1">Uncharacterized protein</fullName>
    </submittedName>
</protein>
<evidence type="ECO:0000313" key="1">
    <source>
        <dbReference type="EMBL" id="KAG5675173.1"/>
    </source>
</evidence>
<keyword evidence="2" id="KW-1185">Reference proteome</keyword>